<dbReference type="InterPro" id="IPR020845">
    <property type="entry name" value="AMP-binding_CS"/>
</dbReference>
<feature type="domain" description="Carrier" evidence="5">
    <location>
        <begin position="3346"/>
        <end position="3419"/>
    </location>
</feature>
<dbReference type="EMBL" id="AP024450">
    <property type="protein sequence ID" value="BCS30784.1"/>
    <property type="molecule type" value="Genomic_DNA"/>
</dbReference>
<evidence type="ECO:0000256" key="4">
    <source>
        <dbReference type="ARBA" id="ARBA00029454"/>
    </source>
</evidence>
<evidence type="ECO:0000256" key="1">
    <source>
        <dbReference type="ARBA" id="ARBA00022450"/>
    </source>
</evidence>
<dbReference type="Pfam" id="PF00668">
    <property type="entry name" value="Condensation"/>
    <property type="match status" value="4"/>
</dbReference>
<dbReference type="FunFam" id="3.40.50.12780:FF:000014">
    <property type="entry name" value="Nonribosomal peptide synthetase 1"/>
    <property type="match status" value="1"/>
</dbReference>
<dbReference type="GeneID" id="64980781"/>
<dbReference type="PROSITE" id="PS50075">
    <property type="entry name" value="CARRIER"/>
    <property type="match status" value="3"/>
</dbReference>
<dbReference type="InterPro" id="IPR036736">
    <property type="entry name" value="ACP-like_sf"/>
</dbReference>
<dbReference type="InterPro" id="IPR001242">
    <property type="entry name" value="Condensation_dom"/>
</dbReference>
<evidence type="ECO:0000259" key="5">
    <source>
        <dbReference type="PROSITE" id="PS50075"/>
    </source>
</evidence>
<name>A0A7R7Y088_9EURO</name>
<dbReference type="InterPro" id="IPR010071">
    <property type="entry name" value="AA_adenyl_dom"/>
</dbReference>
<dbReference type="Pfam" id="PF00550">
    <property type="entry name" value="PP-binding"/>
    <property type="match status" value="3"/>
</dbReference>
<dbReference type="FunFam" id="3.40.50.980:FF:000001">
    <property type="entry name" value="Non-ribosomal peptide synthetase"/>
    <property type="match status" value="1"/>
</dbReference>
<dbReference type="NCBIfam" id="NF003417">
    <property type="entry name" value="PRK04813.1"/>
    <property type="match status" value="3"/>
</dbReference>
<dbReference type="InterPro" id="IPR042099">
    <property type="entry name" value="ANL_N_sf"/>
</dbReference>
<dbReference type="InterPro" id="IPR023213">
    <property type="entry name" value="CAT-like_dom_sf"/>
</dbReference>
<keyword evidence="2" id="KW-0597">Phosphoprotein</keyword>
<evidence type="ECO:0000256" key="3">
    <source>
        <dbReference type="ARBA" id="ARBA00022598"/>
    </source>
</evidence>
<keyword evidence="1" id="KW-0596">Phosphopantetheine</keyword>
<dbReference type="PANTHER" id="PTHR45527">
    <property type="entry name" value="NONRIBOSOMAL PEPTIDE SYNTHETASE"/>
    <property type="match status" value="1"/>
</dbReference>
<sequence length="3868" mass="427354">MAIKTDEMLASPEEHPRCEFPCLGALPSKPEWLCQKLDVSMGRLLTEACAQYDTTLDFVLGTIWAIILQRFTFDERVGFSILHRRKSDAAAKTQLKEPAQLAYSWRTFINRERPIGELMKVSGWKQLAYDPDIDSFNTSIVIDEDPNIIRQASQISMVVQCWPTAPVVSLAFSTAHLNPTFAVVVASSIQQCTMRLLSVHDLHAGDIDLFCPIQRGTVTRWQGVPSAPKQFNFMFEVLDHQAKHRPSDVAVDAWDGRWTYQELDDASSRLAGRLAAQGAGPGVFVPVCFDKTCWAVVAMLAINKTGAAFVPIDPSYPAERRRIILQRVAASVILTSEDNAILFPSSPKMSVLIVSATTVAASAASPYCTNVQGEAPAYVLFTSGSTGEPKGCEISHSAFASLVDQTGALHIGPESRTLQFASYSFGMSVIETFCTLVAGGTVCIPSAEQRLNNLETAIRDMRVNWAILTPTVLASLKPEGLPQLRFVLVAGEVSTQSEVDKWTAAVDVRSAYGLTEWTGIFSVSDRITGDGGAQPTIGRPVNAHAWLVDPDNPSQLVPIGAPGELVIKGPGLAAGYLHDSVKTAASFQPELPWLAEWRSVPGQLYRTGDIMRYREDGSLVYLHRKDNQIKIRGRRVELGEIELQLTQALEAVKRVLVVPCKPKGSHDLTVLAALMVLPQPGAAHRLHTGKYCEEVPFVLLSSKELDEFRCARERLRQRLPEYMIPQYFLSATGLPTTVSGKTDRRRVGAVLNGLTVKELMYLAGIQVESQLPATENERLVDEMACEILELPSVSMQDSFFNLAGDSVAAMKMASLARKHQLQLTVRDIFEAPTLRDLATRVTGIRQATHTGAPFTLLQNPSQIVDEIVEQANVERIEISDAYPCSPLQEGLCALSIRDPKSYKARVICHLRPGTDLQAFRAAWERTYEMNEILRTRFVASSTQGTIQAVIHRPFEWDEASNLTHYLNYIEKTPMGLGQQLVHACLLTNQPALDHPGIFVLALHHGICDRWSIRQLLEQIDRQVRAFAQPLALDRIEFRPFIEHITRAMPTSYEYWKKQFHNIEAVTFPELPGPDYSPVADKLMRYDIYLPPRNEKKITIASYIRLAWSIVIADNTSLGDVVFGATVNGRAAQVSGIETITGPTIATVPIRIKLDQDQTVIHSLRSIQQQSVDMLPWEQAGLQNIRKLSSEAERACSFQSLFTIQPYWGIPPKVFDSCDEGAAAEGGFASYSLNIECYLSHDERRMQARVAFDPLVVAQGRVRRLLDHLQIILKEITAQPERKLSSISHLSSSDMSQMWEWNKHVPQPPNHLPHHIIQTHAHNTPKSPAVAAFDGDLTFGELEGYCCQLAGELIRQGAGPGVLLPMLFEKSVWAVVTMLAVLRIGSAIVPLDPSYPIERMGIICKDVEARFVICSSQMRRVVEQIGLDAVVVDGTRDFFAKSARKDVLPPVSLHSDSPCYMIYTSGSTGMPKGLLVNHGAICSSMLGYMPELQVDSTSRILQFSSFAFDACFAEIFTALLAGACICIPSATQRTNDIHGAMRDLQVSHVILTPSSARVLQAEQVPSLKVVVLVGEAISASDVAYWAPRVRLLNAYGPAECAPASSVQCIDGSATVHLRDIGHPRSCLAWICDPRDFEVLKPVGAVGELLIEGPNVGLGYFKDAEKTDAAFVKPQWLQALRGKTGVRAYRTGDLACYTEDGRLRYMGRIDHQVKLRGQRLDPSHVEHHLLQCFPGATQVASVVAVPRNAAGRPTLAAFIVADKEAHAEFWRAPTQEFLERAANARTRLHRVLPGYMVPTLFIPVSSLPCSAAGKLDRRALESQIGNKTWTELSQFDGNEQSSIGRAPSETERCLQAIWARVLGLSEQAVGLRKSFLALGGDSITAMLVVAQARGGRVGLNVTVDDIFRFRTIEQITAQAAAKAETLQQAVSDDAVDVPFKLVPIQRLFFRAQQQQARHRFNHNLLLHFTKRIAYDQLQAAIRSVVEAHPMLRARFVPVASGLDWKQQVPSKVDGSFRCEHHVGASVASILSDSQNSLSITEGPVFSADLIDTQGRQSVLLVAHHLVVDLVSWTVILHDLDELLRGGATAVQSSTSFQAWSALVDKYVHGHIREAKVPDLRPWDGMAHFWGVSTEQMTHGNCEDTTVQIEQATTELLLGDANKTFGTKPVELLHAALLYGFVQAFPQRPAPTTYSEAHGREPCDAATDLTRTVGWFTTLAPILLQLDSQSDLADVVGHVKDARRRLTRNGLDAFANAQQAGIMEIVFNYGGRYAQQIQRKGALFEIESFQTLGIFDAAGDVRRWSMVDVNTFVQDGKLTFIFTHPRGPSQTRIVSAWGAQLLNTLNRLSTEFCSAARIYTPTDFPLLKVDNAQLQRLLSSLTWINPASDIESIYPCAPMQRGILLSQEKDRSLYHVTMVWGIQTAGAPPPSIPKVKAALTLVIACHTSLRTAFVRSVSERALYDQVVTQDVCSQIEVAHSPDKGIEGLLARQSSPLTPECPSRFTIYVDQDHRVYIRLDITHALVDATSYNVIQRDFCLAYDGRLDTLQAPPYANFVAYLQSRDTEEDRMFWEEELRDAQPCLFPSLTDHQPGDPDDSLSCTIELRASDKIYAYCRSRDVTPANVFSLAWSLLLRAYVGSDEVCFGLLASGRELPFDGAPDVVGPLINMITVRTSLGHDSSIGECLHQVHASYLRRLQHQTYPLADISHQKRDAILFNTALSVQRVMASAEPSTSTCLKLVHRRDPVEYAIALNIDMEPSRITVHLRHWMSSLSTEQASLIASSFDEAVNQIITHDRLSPAQLDLLSLADKRLLHKWNRTLPAFDEAPIHTTIQQRVSATPDAPAVCWTKGSFTYREMGLLSDRLATHLRRQGVAPRALVPLCFDKSPWTVIALVAVIKCGAAFALCDVTHPDSRLRSICKDLQSAIILCSPDQKDRCKSIADKVVVVGEQSNGWQDEAPTAPLVIAGTRRPLFVVYTSGSTGKPKGVIIEHRSFCALVHHQISVWAVSPSARVMQFASYAFDASVFEILFPLMCGACTCIPSETERRDYLEATMQRLQVTHAFLTPSVARQLSPLAMPELQVLVCGGEPLTHHDLNQWVDKVRFVEAYGPAECTVFSSDQTSLTRSSRPNDIGHPVACVVWLVDPSDTERLVPVGCLGEILIEGPIVGGGYINNPQASEVGFIKPPTWLLAMRPALDPPARLYRTGDLARFHPDGRLEINGRKDSQIKIRGQRIELGEVEFHVKSCFSSAVGVTVDVASAGPGQTAALFAFIYRGSAVSSLLLASNVLQEANEDFLAQAAAASATLFERLPAYMADRRFLKSLLHDMTSEELNKYRPLSKRQQRLPASPEEQRLHAIWSATLGLDAKLIGADDNFFQVGGDSVSAMKVAAVARQQGLGISVADIFAHPKLSALAATAESTAPAQVFDPTPFSLCPPSAKVLLPMLLRARNMLHPKTTITDILPVSDGQAFFLTRVALHHFTFAIEGPLHADRVRRACETVYQAFAILRTLFIQWHGQILQLVLDDIDVPFHHLLTDSDPAEAGRELRELDRKVASVLDEQPPCAFILISARSGAQHSLIFRLSHAQWDGLSLSELFSAFGKAYHRQAIPPTTPLTTVVYHRLVRDKTRTLSFWRNYLGGSTMSSLIAPAPAEADLRPGTTIWENTNLQPAPEAPSGITMASVIKAAWALVIAQEKGSRDIVFGQTLNGRSSALPDIERVYGCCLNFIPVRIRLQEESTIYDLLRHTQAQYQATVAHDDIGVKTIIAEATDWPTDTYLNSIVQHQNIPLHHVMPLEGLETHFTLNGYFRPGREVIIFTEPYGHILSVQFCANPNMIDFSYAQKLHRKLVDLIVHLCRCPDDLVSTLLVQGR</sequence>
<dbReference type="GO" id="GO:0005737">
    <property type="term" value="C:cytoplasm"/>
    <property type="evidence" value="ECO:0007669"/>
    <property type="project" value="TreeGrafter"/>
</dbReference>
<dbReference type="Gene3D" id="3.30.559.10">
    <property type="entry name" value="Chloramphenicol acetyltransferase-like domain"/>
    <property type="match status" value="4"/>
</dbReference>
<dbReference type="Gene3D" id="1.10.1200.10">
    <property type="entry name" value="ACP-like"/>
    <property type="match status" value="3"/>
</dbReference>
<dbReference type="GO" id="GO:0031177">
    <property type="term" value="F:phosphopantetheine binding"/>
    <property type="evidence" value="ECO:0007669"/>
    <property type="project" value="InterPro"/>
</dbReference>
<dbReference type="GO" id="GO:0016874">
    <property type="term" value="F:ligase activity"/>
    <property type="evidence" value="ECO:0007669"/>
    <property type="project" value="UniProtKB-KW"/>
</dbReference>
<dbReference type="CDD" id="cd19545">
    <property type="entry name" value="FUM14_C_NRPS-like"/>
    <property type="match status" value="1"/>
</dbReference>
<organism evidence="6 7">
    <name type="scientific">Aspergillus puulaauensis</name>
    <dbReference type="NCBI Taxonomy" id="1220207"/>
    <lineage>
        <taxon>Eukaryota</taxon>
        <taxon>Fungi</taxon>
        <taxon>Dikarya</taxon>
        <taxon>Ascomycota</taxon>
        <taxon>Pezizomycotina</taxon>
        <taxon>Eurotiomycetes</taxon>
        <taxon>Eurotiomycetidae</taxon>
        <taxon>Eurotiales</taxon>
        <taxon>Aspergillaceae</taxon>
        <taxon>Aspergillus</taxon>
    </lineage>
</organism>
<keyword evidence="3" id="KW-0436">Ligase</keyword>
<dbReference type="FunFam" id="1.10.1200.10:FF:000005">
    <property type="entry name" value="Nonribosomal peptide synthetase 1"/>
    <property type="match status" value="1"/>
</dbReference>
<comment type="similarity">
    <text evidence="4">Belongs to the NRP synthetase family.</text>
</comment>
<dbReference type="PROSITE" id="PS00012">
    <property type="entry name" value="PHOSPHOPANTETHEINE"/>
    <property type="match status" value="1"/>
</dbReference>
<dbReference type="CDD" id="cd05918">
    <property type="entry name" value="A_NRPS_SidN3_like"/>
    <property type="match status" value="3"/>
</dbReference>
<proteinExistence type="inferred from homology"/>
<dbReference type="NCBIfam" id="TIGR01733">
    <property type="entry name" value="AA-adenyl-dom"/>
    <property type="match status" value="3"/>
</dbReference>
<dbReference type="InterPro" id="IPR020806">
    <property type="entry name" value="PKS_PP-bd"/>
</dbReference>
<dbReference type="InterPro" id="IPR045851">
    <property type="entry name" value="AMP-bd_C_sf"/>
</dbReference>
<dbReference type="InterPro" id="IPR000873">
    <property type="entry name" value="AMP-dep_synth/lig_dom"/>
</dbReference>
<dbReference type="CDD" id="cd19542">
    <property type="entry name" value="CT_NRPS-like"/>
    <property type="match status" value="2"/>
</dbReference>
<dbReference type="Proteomes" id="UP000654913">
    <property type="component" value="Chromosome 8"/>
</dbReference>
<feature type="domain" description="Carrier" evidence="5">
    <location>
        <begin position="771"/>
        <end position="845"/>
    </location>
</feature>
<feature type="domain" description="Carrier" evidence="5">
    <location>
        <begin position="1843"/>
        <end position="1921"/>
    </location>
</feature>
<dbReference type="InterPro" id="IPR009081">
    <property type="entry name" value="PP-bd_ACP"/>
</dbReference>
<dbReference type="Pfam" id="PF00501">
    <property type="entry name" value="AMP-binding"/>
    <property type="match status" value="3"/>
</dbReference>
<keyword evidence="7" id="KW-1185">Reference proteome</keyword>
<dbReference type="SUPFAM" id="SSF52777">
    <property type="entry name" value="CoA-dependent acyltransferases"/>
    <property type="match status" value="8"/>
</dbReference>
<dbReference type="Gene3D" id="3.40.50.12780">
    <property type="entry name" value="N-terminal domain of ligase-like"/>
    <property type="match status" value="3"/>
</dbReference>
<dbReference type="SMART" id="SM00823">
    <property type="entry name" value="PKS_PP"/>
    <property type="match status" value="3"/>
</dbReference>
<dbReference type="FunFam" id="3.30.300.30:FF:000015">
    <property type="entry name" value="Nonribosomal peptide synthase SidD"/>
    <property type="match status" value="2"/>
</dbReference>
<gene>
    <name evidence="6" type="ORF">APUU_81087S</name>
</gene>
<dbReference type="GO" id="GO:0044550">
    <property type="term" value="P:secondary metabolite biosynthetic process"/>
    <property type="evidence" value="ECO:0007669"/>
    <property type="project" value="TreeGrafter"/>
</dbReference>
<reference evidence="6" key="2">
    <citation type="submission" date="2021-02" db="EMBL/GenBank/DDBJ databases">
        <title>Aspergillus puulaauensis MK2 genome sequence.</title>
        <authorList>
            <person name="Futagami T."/>
            <person name="Mori K."/>
            <person name="Kadooka C."/>
            <person name="Tanaka T."/>
        </authorList>
    </citation>
    <scope>NUCLEOTIDE SEQUENCE</scope>
    <source>
        <strain evidence="6">MK2</strain>
    </source>
</reference>
<dbReference type="FunFam" id="3.30.559.30:FF:000003">
    <property type="entry name" value="Nonribosomal peptide synthase SidD"/>
    <property type="match status" value="1"/>
</dbReference>
<dbReference type="PANTHER" id="PTHR45527:SF16">
    <property type="entry name" value="NONRIBOSOMAL PEPTIDE SYNTHASE ATNA-RELATED"/>
    <property type="match status" value="1"/>
</dbReference>
<accession>A0A7R7Y088</accession>
<evidence type="ECO:0000313" key="7">
    <source>
        <dbReference type="Proteomes" id="UP000654913"/>
    </source>
</evidence>
<dbReference type="GO" id="GO:0043041">
    <property type="term" value="P:amino acid activation for nonribosomal peptide biosynthetic process"/>
    <property type="evidence" value="ECO:0007669"/>
    <property type="project" value="TreeGrafter"/>
</dbReference>
<dbReference type="PROSITE" id="PS00455">
    <property type="entry name" value="AMP_BINDING"/>
    <property type="match status" value="3"/>
</dbReference>
<dbReference type="KEGG" id="apuu:APUU_81087S"/>
<dbReference type="Gene3D" id="3.30.559.30">
    <property type="entry name" value="Nonribosomal peptide synthetase, condensation domain"/>
    <property type="match status" value="4"/>
</dbReference>
<protein>
    <submittedName>
        <fullName evidence="6">Non-ribosomal peptide synthetase</fullName>
    </submittedName>
</protein>
<dbReference type="InterPro" id="IPR006162">
    <property type="entry name" value="Ppantetheine_attach_site"/>
</dbReference>
<dbReference type="SUPFAM" id="SSF47336">
    <property type="entry name" value="ACP-like"/>
    <property type="match status" value="3"/>
</dbReference>
<evidence type="ECO:0000256" key="2">
    <source>
        <dbReference type="ARBA" id="ARBA00022553"/>
    </source>
</evidence>
<dbReference type="RefSeq" id="XP_041562970.1">
    <property type="nucleotide sequence ID" value="XM_041697440.1"/>
</dbReference>
<dbReference type="OrthoDB" id="416786at2759"/>
<evidence type="ECO:0000313" key="6">
    <source>
        <dbReference type="EMBL" id="BCS30784.1"/>
    </source>
</evidence>
<dbReference type="Gene3D" id="3.30.300.30">
    <property type="match status" value="3"/>
</dbReference>
<reference evidence="6" key="1">
    <citation type="submission" date="2021-01" db="EMBL/GenBank/DDBJ databases">
        <authorList>
            <consortium name="Aspergillus puulaauensis MK2 genome sequencing consortium"/>
            <person name="Kazuki M."/>
            <person name="Futagami T."/>
        </authorList>
    </citation>
    <scope>NUCLEOTIDE SEQUENCE</scope>
    <source>
        <strain evidence="6">MK2</strain>
    </source>
</reference>
<dbReference type="SUPFAM" id="SSF56801">
    <property type="entry name" value="Acetyl-CoA synthetase-like"/>
    <property type="match status" value="3"/>
</dbReference>